<dbReference type="Gene3D" id="1.20.120.450">
    <property type="entry name" value="dinb family like domain"/>
    <property type="match status" value="1"/>
</dbReference>
<name>A0A5B8VS23_9BACT</name>
<feature type="binding site" evidence="3">
    <location>
        <position position="138"/>
    </location>
    <ligand>
        <name>a divalent metal cation</name>
        <dbReference type="ChEBI" id="CHEBI:60240"/>
    </ligand>
</feature>
<evidence type="ECO:0000256" key="3">
    <source>
        <dbReference type="PIRSR" id="PIRSR607837-1"/>
    </source>
</evidence>
<dbReference type="AlphaFoldDB" id="A0A5B8VS23"/>
<evidence type="ECO:0000256" key="2">
    <source>
        <dbReference type="ARBA" id="ARBA00022723"/>
    </source>
</evidence>
<evidence type="ECO:0000313" key="4">
    <source>
        <dbReference type="EMBL" id="QEC73516.1"/>
    </source>
</evidence>
<evidence type="ECO:0000256" key="1">
    <source>
        <dbReference type="ARBA" id="ARBA00008635"/>
    </source>
</evidence>
<keyword evidence="2 3" id="KW-0479">Metal-binding</keyword>
<evidence type="ECO:0000313" key="5">
    <source>
        <dbReference type="Proteomes" id="UP000321291"/>
    </source>
</evidence>
<keyword evidence="5" id="KW-1185">Reference proteome</keyword>
<feature type="binding site" evidence="3">
    <location>
        <position position="53"/>
    </location>
    <ligand>
        <name>a divalent metal cation</name>
        <dbReference type="ChEBI" id="CHEBI:60240"/>
    </ligand>
</feature>
<protein>
    <submittedName>
        <fullName evidence="4">Damage-inducible protein DinB</fullName>
    </submittedName>
</protein>
<accession>A0A5B8VS23</accession>
<dbReference type="RefSeq" id="WP_146786050.1">
    <property type="nucleotide sequence ID" value="NZ_CP042434.1"/>
</dbReference>
<dbReference type="InterPro" id="IPR007837">
    <property type="entry name" value="DinB"/>
</dbReference>
<reference evidence="4 5" key="1">
    <citation type="journal article" date="2017" name="Int. J. Syst. Evol. Microbiol.">
        <title>Arachidicoccus ginsenosidivorans sp. nov., with ginsenoside-converting activity isolated from ginseng cultivating soil.</title>
        <authorList>
            <person name="Siddiqi M.Z."/>
            <person name="Aslam Z."/>
            <person name="Im W.T."/>
        </authorList>
    </citation>
    <scope>NUCLEOTIDE SEQUENCE [LARGE SCALE GENOMIC DNA]</scope>
    <source>
        <strain evidence="4 5">Gsoil 809</strain>
    </source>
</reference>
<dbReference type="PANTHER" id="PTHR37302">
    <property type="entry name" value="SLR1116 PROTEIN"/>
    <property type="match status" value="1"/>
</dbReference>
<dbReference type="GO" id="GO:0046872">
    <property type="term" value="F:metal ion binding"/>
    <property type="evidence" value="ECO:0007669"/>
    <property type="project" value="UniProtKB-KW"/>
</dbReference>
<dbReference type="KEGG" id="agi:FSB73_19485"/>
<comment type="similarity">
    <text evidence="1">Belongs to the DinB family.</text>
</comment>
<feature type="binding site" evidence="3">
    <location>
        <position position="134"/>
    </location>
    <ligand>
        <name>a divalent metal cation</name>
        <dbReference type="ChEBI" id="CHEBI:60240"/>
    </ligand>
</feature>
<dbReference type="PANTHER" id="PTHR37302:SF3">
    <property type="entry name" value="DAMAGE-INDUCIBLE PROTEIN DINB"/>
    <property type="match status" value="1"/>
</dbReference>
<organism evidence="4 5">
    <name type="scientific">Arachidicoccus ginsenosidivorans</name>
    <dbReference type="NCBI Taxonomy" id="496057"/>
    <lineage>
        <taxon>Bacteria</taxon>
        <taxon>Pseudomonadati</taxon>
        <taxon>Bacteroidota</taxon>
        <taxon>Chitinophagia</taxon>
        <taxon>Chitinophagales</taxon>
        <taxon>Chitinophagaceae</taxon>
        <taxon>Arachidicoccus</taxon>
    </lineage>
</organism>
<dbReference type="Pfam" id="PF05163">
    <property type="entry name" value="DinB"/>
    <property type="match status" value="1"/>
</dbReference>
<gene>
    <name evidence="4" type="ORF">FSB73_19485</name>
</gene>
<proteinExistence type="inferred from homology"/>
<dbReference type="OrthoDB" id="118635at2"/>
<dbReference type="SUPFAM" id="SSF109854">
    <property type="entry name" value="DinB/YfiT-like putative metalloenzymes"/>
    <property type="match status" value="1"/>
</dbReference>
<sequence>MIEAATCLKCQYGLIKESRARLLNYCKTISMEDFLRENSAFPLGGSIRNLLVHVANTYQFWILKRALQMDLDFTQYTAIRSIQEAERLLGSIDTQIIRFIDQFESTLFDKLQLEVKGRVKYLSPLELFTHVTTHEFHHKGQILLLSRHLGYTPVDTDVVQ</sequence>
<dbReference type="EMBL" id="CP042434">
    <property type="protein sequence ID" value="QEC73516.1"/>
    <property type="molecule type" value="Genomic_DNA"/>
</dbReference>
<dbReference type="Proteomes" id="UP000321291">
    <property type="component" value="Chromosome"/>
</dbReference>
<dbReference type="InterPro" id="IPR034660">
    <property type="entry name" value="DinB/YfiT-like"/>
</dbReference>